<dbReference type="RefSeq" id="WP_331375490.1">
    <property type="nucleotide sequence ID" value="NZ_CP133151.1"/>
</dbReference>
<reference evidence="2" key="1">
    <citation type="submission" date="2023-08" db="EMBL/GenBank/DDBJ databases">
        <title>Complete genome sequence of Sinorhizobium chiapanecum ITTG S70 isolated from Acaciella angustissima nodules in Chiapas-Mexico.</title>
        <authorList>
            <person name="Rincon-Rosales R."/>
            <person name="Rogel M.A."/>
            <person name="Rincon-Medina C.I."/>
            <person name="Guerrero G."/>
            <person name="Manzano-Gomez L.A."/>
            <person name="Lopez-Lopez A."/>
            <person name="Rincon Molina F.A."/>
            <person name="Martinez-Romero E."/>
        </authorList>
    </citation>
    <scope>NUCLEOTIDE SEQUENCE</scope>
    <source>
        <strain evidence="2">ITTG S70</strain>
        <plasmid evidence="2">pSchITTGS70c</plasmid>
    </source>
</reference>
<evidence type="ECO:0000256" key="1">
    <source>
        <dbReference type="SAM" id="Phobius"/>
    </source>
</evidence>
<accession>A0ABZ2BG03</accession>
<evidence type="ECO:0000313" key="2">
    <source>
        <dbReference type="EMBL" id="WVT06427.1"/>
    </source>
</evidence>
<evidence type="ECO:0000313" key="3">
    <source>
        <dbReference type="Proteomes" id="UP001432360"/>
    </source>
</evidence>
<dbReference type="InterPro" id="IPR024239">
    <property type="entry name" value="SyrA"/>
</dbReference>
<name>A0ABZ2BG03_9HYPH</name>
<keyword evidence="1" id="KW-0472">Membrane</keyword>
<keyword evidence="2" id="KW-0614">Plasmid</keyword>
<dbReference type="Pfam" id="PF11089">
    <property type="entry name" value="SyrA"/>
    <property type="match status" value="1"/>
</dbReference>
<geneLocation type="plasmid" evidence="2 3">
    <name>pSchITTGS70c</name>
</geneLocation>
<gene>
    <name evidence="2" type="ORF">RB548_24080</name>
</gene>
<sequence>MHFRVFCRVLLLVLCNNALAVYFLSLSIRKVVVITLVSWLLLQVAYFGSLLFLIWRYGCAQKGAQRAEHCRKVRCQAQEYHERDE</sequence>
<keyword evidence="1" id="KW-0812">Transmembrane</keyword>
<keyword evidence="1" id="KW-1133">Transmembrane helix</keyword>
<keyword evidence="3" id="KW-1185">Reference proteome</keyword>
<dbReference type="Proteomes" id="UP001432360">
    <property type="component" value="Plasmid pSchITTGS70c"/>
</dbReference>
<dbReference type="EMBL" id="CP133151">
    <property type="protein sequence ID" value="WVT06427.1"/>
    <property type="molecule type" value="Genomic_DNA"/>
</dbReference>
<organism evidence="2 3">
    <name type="scientific">Sinorhizobium chiapasense</name>
    <dbReference type="NCBI Taxonomy" id="501572"/>
    <lineage>
        <taxon>Bacteria</taxon>
        <taxon>Pseudomonadati</taxon>
        <taxon>Pseudomonadota</taxon>
        <taxon>Alphaproteobacteria</taxon>
        <taxon>Hyphomicrobiales</taxon>
        <taxon>Rhizobiaceae</taxon>
        <taxon>Sinorhizobium/Ensifer group</taxon>
        <taxon>Sinorhizobium</taxon>
    </lineage>
</organism>
<proteinExistence type="predicted"/>
<feature type="transmembrane region" description="Helical" evidence="1">
    <location>
        <begin position="36"/>
        <end position="55"/>
    </location>
</feature>
<protein>
    <submittedName>
        <fullName evidence="2">Exopolysaccharide production repressor protein</fullName>
    </submittedName>
</protein>